<dbReference type="PANTHER" id="PTHR43191">
    <property type="entry name" value="RRNA METHYLTRANSFERASE 3"/>
    <property type="match status" value="1"/>
</dbReference>
<evidence type="ECO:0000313" key="6">
    <source>
        <dbReference type="Proteomes" id="UP001530400"/>
    </source>
</evidence>
<dbReference type="PANTHER" id="PTHR43191:SF2">
    <property type="entry name" value="RRNA METHYLTRANSFERASE 3, MITOCHONDRIAL"/>
    <property type="match status" value="1"/>
</dbReference>
<feature type="domain" description="tRNA/rRNA methyltransferase SpoU type" evidence="4">
    <location>
        <begin position="232"/>
        <end position="409"/>
    </location>
</feature>
<protein>
    <recommendedName>
        <fullName evidence="4">tRNA/rRNA methyltransferase SpoU type domain-containing protein</fullName>
    </recommendedName>
</protein>
<organism evidence="5 6">
    <name type="scientific">Cyclotella atomus</name>
    <dbReference type="NCBI Taxonomy" id="382360"/>
    <lineage>
        <taxon>Eukaryota</taxon>
        <taxon>Sar</taxon>
        <taxon>Stramenopiles</taxon>
        <taxon>Ochrophyta</taxon>
        <taxon>Bacillariophyta</taxon>
        <taxon>Coscinodiscophyceae</taxon>
        <taxon>Thalassiosirophycidae</taxon>
        <taxon>Stephanodiscales</taxon>
        <taxon>Stephanodiscaceae</taxon>
        <taxon>Cyclotella</taxon>
    </lineage>
</organism>
<dbReference type="GO" id="GO:0032259">
    <property type="term" value="P:methylation"/>
    <property type="evidence" value="ECO:0007669"/>
    <property type="project" value="UniProtKB-KW"/>
</dbReference>
<dbReference type="InterPro" id="IPR051259">
    <property type="entry name" value="rRNA_Methyltransferase"/>
</dbReference>
<evidence type="ECO:0000256" key="1">
    <source>
        <dbReference type="ARBA" id="ARBA00022603"/>
    </source>
</evidence>
<name>A0ABD3Q5U1_9STRA</name>
<proteinExistence type="predicted"/>
<gene>
    <name evidence="5" type="ORF">ACHAWO_003293</name>
</gene>
<dbReference type="InterPro" id="IPR029064">
    <property type="entry name" value="Ribosomal_eL30-like_sf"/>
</dbReference>
<dbReference type="InterPro" id="IPR029028">
    <property type="entry name" value="Alpha/beta_knot_MTases"/>
</dbReference>
<evidence type="ECO:0000256" key="3">
    <source>
        <dbReference type="SAM" id="SignalP"/>
    </source>
</evidence>
<evidence type="ECO:0000313" key="5">
    <source>
        <dbReference type="EMBL" id="KAL3795493.1"/>
    </source>
</evidence>
<dbReference type="GO" id="GO:0008168">
    <property type="term" value="F:methyltransferase activity"/>
    <property type="evidence" value="ECO:0007669"/>
    <property type="project" value="UniProtKB-KW"/>
</dbReference>
<keyword evidence="3" id="KW-0732">Signal</keyword>
<keyword evidence="6" id="KW-1185">Reference proteome</keyword>
<evidence type="ECO:0000259" key="4">
    <source>
        <dbReference type="Pfam" id="PF00588"/>
    </source>
</evidence>
<dbReference type="CDD" id="cd18095">
    <property type="entry name" value="SpoU-like_rRNA-MTase"/>
    <property type="match status" value="1"/>
</dbReference>
<keyword evidence="2" id="KW-0808">Transferase</keyword>
<comment type="caution">
    <text evidence="5">The sequence shown here is derived from an EMBL/GenBank/DDBJ whole genome shotgun (WGS) entry which is preliminary data.</text>
</comment>
<dbReference type="AlphaFoldDB" id="A0ABD3Q5U1"/>
<dbReference type="Proteomes" id="UP001530400">
    <property type="component" value="Unassembled WGS sequence"/>
</dbReference>
<accession>A0ABD3Q5U1</accession>
<dbReference type="InterPro" id="IPR029026">
    <property type="entry name" value="tRNA_m1G_MTases_N"/>
</dbReference>
<keyword evidence="1" id="KW-0489">Methyltransferase</keyword>
<dbReference type="EMBL" id="JALLPJ020000317">
    <property type="protein sequence ID" value="KAL3795493.1"/>
    <property type="molecule type" value="Genomic_DNA"/>
</dbReference>
<feature type="chain" id="PRO_5044826684" description="tRNA/rRNA methyltransferase SpoU type domain-containing protein" evidence="3">
    <location>
        <begin position="23"/>
        <end position="423"/>
    </location>
</feature>
<evidence type="ECO:0000256" key="2">
    <source>
        <dbReference type="ARBA" id="ARBA00022679"/>
    </source>
</evidence>
<sequence>MKFQASFRALLFSHAMIHIAECKSAIRYQSIVSRVHIAPRCSAQSPSFVSPINSLPATAQKHQTCLSSSAPRPPPSSLPSWERITNHQTSKTVKLFKSVHKANKSKRLQLGLTVAEGVRLVTDILADEQSRKFIRRIVISEELLSSVDDGDDNQRKLQHWLRVVHNESIQRKKDYDESDGETSNDNSCSINVGTEQVVTACAGTVTTQGIVALMQIPEPFNPLFNPSKNSPFYLVLDGLADPGNVGTLLRSCAASNVDALILLPDSCDVYNPKAVRSAMGASFRVPVLDLGDSRVADDLKPRDFEELLELFEQCGIDSTRVFAATMEDSASQPNGRLLRTSMPHYKVDWIANTAGESGGAALILGKEGEGLRNEVCNAVQQGKISTVHVPMAEGTESLNAAVCGSVIMFERMRQLLITDELNQ</sequence>
<reference evidence="5 6" key="1">
    <citation type="submission" date="2024-10" db="EMBL/GenBank/DDBJ databases">
        <title>Updated reference genomes for cyclostephanoid diatoms.</title>
        <authorList>
            <person name="Roberts W.R."/>
            <person name="Alverson A.J."/>
        </authorList>
    </citation>
    <scope>NUCLEOTIDE SEQUENCE [LARGE SCALE GENOMIC DNA]</scope>
    <source>
        <strain evidence="5 6">AJA010-31</strain>
    </source>
</reference>
<dbReference type="SUPFAM" id="SSF75217">
    <property type="entry name" value="alpha/beta knot"/>
    <property type="match status" value="1"/>
</dbReference>
<dbReference type="Gene3D" id="3.30.1330.30">
    <property type="match status" value="1"/>
</dbReference>
<dbReference type="InterPro" id="IPR001537">
    <property type="entry name" value="SpoU_MeTrfase"/>
</dbReference>
<feature type="signal peptide" evidence="3">
    <location>
        <begin position="1"/>
        <end position="22"/>
    </location>
</feature>
<dbReference type="Gene3D" id="3.40.1280.10">
    <property type="match status" value="1"/>
</dbReference>
<dbReference type="Pfam" id="PF00588">
    <property type="entry name" value="SpoU_methylase"/>
    <property type="match status" value="1"/>
</dbReference>